<dbReference type="Pfam" id="PF02770">
    <property type="entry name" value="Acyl-CoA_dh_M"/>
    <property type="match status" value="1"/>
</dbReference>
<proteinExistence type="inferred from homology"/>
<dbReference type="InterPro" id="IPR009100">
    <property type="entry name" value="AcylCoA_DH/oxidase_NM_dom_sf"/>
</dbReference>
<evidence type="ECO:0000256" key="2">
    <source>
        <dbReference type="ARBA" id="ARBA00009347"/>
    </source>
</evidence>
<evidence type="ECO:0000313" key="8">
    <source>
        <dbReference type="EMBL" id="QKJ20293.1"/>
    </source>
</evidence>
<feature type="domain" description="Acyl-CoA oxidase/dehydrogenase middle" evidence="7">
    <location>
        <begin position="142"/>
        <end position="236"/>
    </location>
</feature>
<evidence type="ECO:0000256" key="3">
    <source>
        <dbReference type="ARBA" id="ARBA00022630"/>
    </source>
</evidence>
<dbReference type="GO" id="GO:0005886">
    <property type="term" value="C:plasma membrane"/>
    <property type="evidence" value="ECO:0007669"/>
    <property type="project" value="TreeGrafter"/>
</dbReference>
<dbReference type="GO" id="GO:0003995">
    <property type="term" value="F:acyl-CoA dehydrogenase activity"/>
    <property type="evidence" value="ECO:0007669"/>
    <property type="project" value="TreeGrafter"/>
</dbReference>
<dbReference type="PANTHER" id="PTHR43884">
    <property type="entry name" value="ACYL-COA DEHYDROGENASE"/>
    <property type="match status" value="1"/>
</dbReference>
<comment type="similarity">
    <text evidence="2 5">Belongs to the acyl-CoA dehydrogenase family.</text>
</comment>
<keyword evidence="5" id="KW-0560">Oxidoreductase</keyword>
<dbReference type="InterPro" id="IPR037069">
    <property type="entry name" value="AcylCoA_DH/ox_N_sf"/>
</dbReference>
<keyword evidence="3 5" id="KW-0285">Flavoprotein</keyword>
<organism evidence="8 9">
    <name type="scientific">Microbacterium hominis</name>
    <dbReference type="NCBI Taxonomy" id="162426"/>
    <lineage>
        <taxon>Bacteria</taxon>
        <taxon>Bacillati</taxon>
        <taxon>Actinomycetota</taxon>
        <taxon>Actinomycetes</taxon>
        <taxon>Micrococcales</taxon>
        <taxon>Microbacteriaceae</taxon>
        <taxon>Microbacterium</taxon>
    </lineage>
</organism>
<gene>
    <name evidence="8" type="ORF">HQM25_13615</name>
</gene>
<dbReference type="Gene3D" id="1.10.540.10">
    <property type="entry name" value="Acyl-CoA dehydrogenase/oxidase, N-terminal domain"/>
    <property type="match status" value="1"/>
</dbReference>
<evidence type="ECO:0000313" key="9">
    <source>
        <dbReference type="Proteomes" id="UP000502498"/>
    </source>
</evidence>
<evidence type="ECO:0000256" key="4">
    <source>
        <dbReference type="ARBA" id="ARBA00022827"/>
    </source>
</evidence>
<dbReference type="PANTHER" id="PTHR43884:SF19">
    <property type="entry name" value="ACYL-COA DEHYDROGENASE FADE4-RELATED"/>
    <property type="match status" value="1"/>
</dbReference>
<dbReference type="Proteomes" id="UP000502498">
    <property type="component" value="Chromosome"/>
</dbReference>
<dbReference type="CDD" id="cd00567">
    <property type="entry name" value="ACAD"/>
    <property type="match status" value="1"/>
</dbReference>
<sequence length="589" mass="61464">MTGTSDDVRVDAAPAAPGAASTHLSAVRDFDRFLGDPREAGAVVSTVRSLELDERSAFPAEEIAAVDRFGLQRWYVPAAHGGRLTDALEPLLMIRHLARRDFTVAAVHGKTFLGAICAWVAGGETTGRMAELAGSGAPVSWGLTERGRGSDLSRSTTAAAVGDARVRVDGGKWPINNAVRCRAMTVLARTDDRPGPRSLSLVLVDKHEADSATISYEPKVRAHGLRGANLAGIRFEGTVVGRSSVIGPVGHGLEIVLKSLQLTRPFTTALSMGAADQALAIALETAATERVGGRPLADLPIARRALADAVADALLTEILMFTGVRCAHAAPDEMALVSALVKFLGPDTTDLLFRDLSRFLGARAQVVGLAGVDEIEPALAGAFQKAARDSRVVGIFDGNSVVNLNMIVNEIPNLLRPADPPVLDEVLALLRPEVRFDALPTGSLRLVTRQGSRLLRALPQLVDAAAGAGAPLEVLAPARFVAAEYAAALAQADGLPRQSQPDPLAFHLAERIALAFGGASALAFWLARRGAVPAPLGVDDAWIAAVLQRVAQRLGGPAVDPDIADAVTGAALRVSGPVTVLPSWIGAAA</sequence>
<dbReference type="Gene3D" id="2.40.110.10">
    <property type="entry name" value="Butyryl-CoA Dehydrogenase, subunit A, domain 2"/>
    <property type="match status" value="1"/>
</dbReference>
<reference evidence="8 9" key="1">
    <citation type="submission" date="2020-05" db="EMBL/GenBank/DDBJ databases">
        <title>Strain PA2F3 complete genome.</title>
        <authorList>
            <person name="Kim Y.-S."/>
            <person name="Kim S.-J."/>
            <person name="Jung H.-k."/>
            <person name="Kim S.-E."/>
            <person name="Kim K.-H."/>
        </authorList>
    </citation>
    <scope>NUCLEOTIDE SEQUENCE [LARGE SCALE GENOMIC DNA]</scope>
    <source>
        <strain evidence="8 9">PA2F3</strain>
    </source>
</reference>
<dbReference type="AlphaFoldDB" id="A0A7D4PV75"/>
<evidence type="ECO:0000259" key="7">
    <source>
        <dbReference type="Pfam" id="PF02770"/>
    </source>
</evidence>
<name>A0A7D4PV75_9MICO</name>
<dbReference type="InterPro" id="IPR046373">
    <property type="entry name" value="Acyl-CoA_Oxase/DH_mid-dom_sf"/>
</dbReference>
<dbReference type="InterPro" id="IPR006091">
    <property type="entry name" value="Acyl-CoA_Oxase/DH_mid-dom"/>
</dbReference>
<dbReference type="Gene3D" id="1.20.140.10">
    <property type="entry name" value="Butyryl-CoA Dehydrogenase, subunit A, domain 3"/>
    <property type="match status" value="1"/>
</dbReference>
<evidence type="ECO:0000259" key="6">
    <source>
        <dbReference type="Pfam" id="PF00441"/>
    </source>
</evidence>
<dbReference type="Pfam" id="PF00441">
    <property type="entry name" value="Acyl-CoA_dh_1"/>
    <property type="match status" value="1"/>
</dbReference>
<evidence type="ECO:0000256" key="1">
    <source>
        <dbReference type="ARBA" id="ARBA00001974"/>
    </source>
</evidence>
<dbReference type="GO" id="GO:0050660">
    <property type="term" value="F:flavin adenine dinucleotide binding"/>
    <property type="evidence" value="ECO:0007669"/>
    <property type="project" value="InterPro"/>
</dbReference>
<dbReference type="SUPFAM" id="SSF56645">
    <property type="entry name" value="Acyl-CoA dehydrogenase NM domain-like"/>
    <property type="match status" value="1"/>
</dbReference>
<dbReference type="InterPro" id="IPR036250">
    <property type="entry name" value="AcylCo_DH-like_C"/>
</dbReference>
<dbReference type="SUPFAM" id="SSF47203">
    <property type="entry name" value="Acyl-CoA dehydrogenase C-terminal domain-like"/>
    <property type="match status" value="1"/>
</dbReference>
<keyword evidence="4 5" id="KW-0274">FAD</keyword>
<dbReference type="RefSeq" id="WP_172990728.1">
    <property type="nucleotide sequence ID" value="NZ_CP054038.1"/>
</dbReference>
<evidence type="ECO:0000256" key="5">
    <source>
        <dbReference type="RuleBase" id="RU362125"/>
    </source>
</evidence>
<accession>A0A7D4PV75</accession>
<protein>
    <submittedName>
        <fullName evidence="8">Acyl-CoA dehydrogenase family protein</fullName>
    </submittedName>
</protein>
<dbReference type="InterPro" id="IPR009075">
    <property type="entry name" value="AcylCo_DH/oxidase_C"/>
</dbReference>
<comment type="cofactor">
    <cofactor evidence="1 5">
        <name>FAD</name>
        <dbReference type="ChEBI" id="CHEBI:57692"/>
    </cofactor>
</comment>
<feature type="domain" description="Acyl-CoA dehydrogenase/oxidase C-terminal" evidence="6">
    <location>
        <begin position="250"/>
        <end position="409"/>
    </location>
</feature>
<dbReference type="EMBL" id="CP054038">
    <property type="protein sequence ID" value="QKJ20293.1"/>
    <property type="molecule type" value="Genomic_DNA"/>
</dbReference>